<keyword evidence="6" id="KW-1185">Reference proteome</keyword>
<evidence type="ECO:0000256" key="2">
    <source>
        <dbReference type="SAM" id="Phobius"/>
    </source>
</evidence>
<dbReference type="RefSeq" id="XP_065645092.1">
    <property type="nucleotide sequence ID" value="XM_065789020.1"/>
</dbReference>
<dbReference type="Gene3D" id="3.50.30.30">
    <property type="match status" value="1"/>
</dbReference>
<accession>A0ABM4B8A8</accession>
<evidence type="ECO:0000259" key="5">
    <source>
        <dbReference type="Pfam" id="PF04389"/>
    </source>
</evidence>
<comment type="similarity">
    <text evidence="1">Belongs to the peptidase M28 family. M28B subfamily.</text>
</comment>
<dbReference type="InterPro" id="IPR007365">
    <property type="entry name" value="TFR-like_dimer_dom"/>
</dbReference>
<dbReference type="Pfam" id="PF02225">
    <property type="entry name" value="PA"/>
    <property type="match status" value="1"/>
</dbReference>
<dbReference type="SUPFAM" id="SSF53187">
    <property type="entry name" value="Zn-dependent exopeptidases"/>
    <property type="match status" value="1"/>
</dbReference>
<evidence type="ECO:0000313" key="6">
    <source>
        <dbReference type="Proteomes" id="UP001652625"/>
    </source>
</evidence>
<gene>
    <name evidence="7" type="primary">LOC101234710</name>
</gene>
<protein>
    <submittedName>
        <fullName evidence="7">N-acetylated-alpha-linked acidic dipeptidase isoform X2</fullName>
    </submittedName>
</protein>
<evidence type="ECO:0000259" key="4">
    <source>
        <dbReference type="Pfam" id="PF04253"/>
    </source>
</evidence>
<dbReference type="Proteomes" id="UP001652625">
    <property type="component" value="Chromosome 01"/>
</dbReference>
<dbReference type="InterPro" id="IPR003137">
    <property type="entry name" value="PA_domain"/>
</dbReference>
<feature type="transmembrane region" description="Helical" evidence="2">
    <location>
        <begin position="21"/>
        <end position="39"/>
    </location>
</feature>
<keyword evidence="2" id="KW-0472">Membrane</keyword>
<dbReference type="SUPFAM" id="SSF47672">
    <property type="entry name" value="Transferrin receptor-like dimerisation domain"/>
    <property type="match status" value="1"/>
</dbReference>
<dbReference type="PANTHER" id="PTHR10404:SF77">
    <property type="entry name" value="GLUTAMATE CARBOXYPEPTIDASE 2 HOMOLOG"/>
    <property type="match status" value="1"/>
</dbReference>
<keyword evidence="2" id="KW-0812">Transmembrane</keyword>
<dbReference type="InterPro" id="IPR036757">
    <property type="entry name" value="TFR-like_dimer_dom_sf"/>
</dbReference>
<dbReference type="Pfam" id="PF04389">
    <property type="entry name" value="Peptidase_M28"/>
    <property type="match status" value="1"/>
</dbReference>
<dbReference type="SUPFAM" id="SSF52025">
    <property type="entry name" value="PA domain"/>
    <property type="match status" value="1"/>
</dbReference>
<dbReference type="Pfam" id="PF04253">
    <property type="entry name" value="TFR_dimer"/>
    <property type="match status" value="1"/>
</dbReference>
<dbReference type="Gene3D" id="3.40.630.10">
    <property type="entry name" value="Zn peptidases"/>
    <property type="match status" value="1"/>
</dbReference>
<evidence type="ECO:0000259" key="3">
    <source>
        <dbReference type="Pfam" id="PF02225"/>
    </source>
</evidence>
<proteinExistence type="inferred from homology"/>
<feature type="domain" description="Transferrin receptor-like dimerisation" evidence="4">
    <location>
        <begin position="629"/>
        <end position="746"/>
    </location>
</feature>
<dbReference type="PANTHER" id="PTHR10404">
    <property type="entry name" value="N-ACETYLATED-ALPHA-LINKED ACIDIC DIPEPTIDASE"/>
    <property type="match status" value="1"/>
</dbReference>
<dbReference type="InterPro" id="IPR007484">
    <property type="entry name" value="Peptidase_M28"/>
</dbReference>
<dbReference type="GeneID" id="101234710"/>
<name>A0ABM4B8A8_HYDVU</name>
<feature type="domain" description="Peptidase M28" evidence="5">
    <location>
        <begin position="364"/>
        <end position="564"/>
    </location>
</feature>
<reference evidence="7" key="2">
    <citation type="submission" date="2025-08" db="UniProtKB">
        <authorList>
            <consortium name="RefSeq"/>
        </authorList>
    </citation>
    <scope>IDENTIFICATION</scope>
</reference>
<feature type="domain" description="PA" evidence="3">
    <location>
        <begin position="179"/>
        <end position="264"/>
    </location>
</feature>
<dbReference type="InterPro" id="IPR039373">
    <property type="entry name" value="Peptidase_M28B"/>
</dbReference>
<organism evidence="6 7">
    <name type="scientific">Hydra vulgaris</name>
    <name type="common">Hydra</name>
    <name type="synonym">Hydra attenuata</name>
    <dbReference type="NCBI Taxonomy" id="6087"/>
    <lineage>
        <taxon>Eukaryota</taxon>
        <taxon>Metazoa</taxon>
        <taxon>Cnidaria</taxon>
        <taxon>Hydrozoa</taxon>
        <taxon>Hydroidolina</taxon>
        <taxon>Anthoathecata</taxon>
        <taxon>Aplanulata</taxon>
        <taxon>Hydridae</taxon>
        <taxon>Hydra</taxon>
    </lineage>
</organism>
<evidence type="ECO:0000256" key="1">
    <source>
        <dbReference type="ARBA" id="ARBA00005634"/>
    </source>
</evidence>
<dbReference type="Gene3D" id="1.20.930.40">
    <property type="entry name" value="Transferrin receptor-like, dimerisation domain"/>
    <property type="match status" value="1"/>
</dbReference>
<sequence>MKFNFNVVSYTKMNRSQIIRAFISLACLVIGIWIGYAIGKNKTQSITKLPSVAKLSRAQETERIIHHRFITDSMSNMKIRDNLKYLTELPHLPGSERNKVLGQEIAKQWEESGFDKVDEYKYNIYLPFPNNPGVINALNINGSIEKNITINNEPAFFDSEKKGDVVYPFNAFGTSGEVIAPIVYCNYGEQKDFAVLEKLNISLKGKILLFRYGKASRTAKVLQTELRGGVAAIIFSDPYENSKPGDIYPNGFTGNSYSIQRGTANRINGDSLSEGYPSKDGYFRLSEAKYNTLGNVKIPSQPISEDHANQLFSYFKDDSVPVPPSFIGKLPKYVLQSGRNFSLLTDIKFETKSSYTYCGTIYGEIEPDRYVVLGNHRDAWIYGAADPSSGTAAIMEIGRALGSYKKEKNWRPQRSIKLCSWGAEEPGVLGSYEWADEHRQFLMNNVVLYINVDMAVEGNFSVRLRALDYYAKNVYDASKNLASADDPNKTLYQDWIEKSAQLLKKPLSDVKEPKNDMITSGSDYKALWHLYGVASGDFRYYFSRIDYPLLSQNAQYHTRYESFDWMTKFVDPFFKYHLTIGRLMLGSALLASDKIIVPLFVVDYVNQVKFFLNKFNQSYATMLSKQGISLDFAKAKSDELLRKAVAFQLYVDSLNEKDLSNPYVVRKINDKIIHFEKNFLVQNLIRRVGVAHVVYADTSFKLKDEKFPGIGEAIYFASKNTTDDWDSVRKQITMLVWCFDTANISLDLDIVK</sequence>
<keyword evidence="2" id="KW-1133">Transmembrane helix</keyword>
<evidence type="ECO:0000313" key="7">
    <source>
        <dbReference type="RefSeq" id="XP_065645092.1"/>
    </source>
</evidence>
<dbReference type="InterPro" id="IPR046450">
    <property type="entry name" value="PA_dom_sf"/>
</dbReference>
<reference evidence="6" key="1">
    <citation type="submission" date="2025-05" db="UniProtKB">
        <authorList>
            <consortium name="RefSeq"/>
        </authorList>
    </citation>
    <scope>NUCLEOTIDE SEQUENCE [LARGE SCALE GENOMIC DNA]</scope>
</reference>